<evidence type="ECO:0000259" key="8">
    <source>
        <dbReference type="PROSITE" id="PS50811"/>
    </source>
</evidence>
<evidence type="ECO:0000256" key="1">
    <source>
        <dbReference type="ARBA" id="ARBA00004123"/>
    </source>
</evidence>
<dbReference type="FunFam" id="2.20.25.80:FF:000006">
    <property type="entry name" value="WRKY transcription factor"/>
    <property type="match status" value="1"/>
</dbReference>
<dbReference type="GO" id="GO:0043565">
    <property type="term" value="F:sequence-specific DNA binding"/>
    <property type="evidence" value="ECO:0007669"/>
    <property type="project" value="InterPro"/>
</dbReference>
<evidence type="ECO:0000256" key="6">
    <source>
        <dbReference type="ARBA" id="ARBA00023242"/>
    </source>
</evidence>
<gene>
    <name evidence="9" type="ORF">GOBAR_AA38702</name>
</gene>
<feature type="compositionally biased region" description="Basic and acidic residues" evidence="7">
    <location>
        <begin position="244"/>
        <end position="257"/>
    </location>
</feature>
<keyword evidence="6" id="KW-0539">Nucleus</keyword>
<dbReference type="GO" id="GO:0005634">
    <property type="term" value="C:nucleus"/>
    <property type="evidence" value="ECO:0007669"/>
    <property type="project" value="UniProtKB-SubCell"/>
</dbReference>
<dbReference type="EMBL" id="KZ671031">
    <property type="protein sequence ID" value="PPR82016.1"/>
    <property type="molecule type" value="Genomic_DNA"/>
</dbReference>
<dbReference type="OrthoDB" id="764896at2759"/>
<feature type="compositionally biased region" description="Polar residues" evidence="7">
    <location>
        <begin position="210"/>
        <end position="223"/>
    </location>
</feature>
<evidence type="ECO:0000256" key="3">
    <source>
        <dbReference type="ARBA" id="ARBA00023015"/>
    </source>
</evidence>
<sequence length="394" mass="42954">MIVVRRVCPDLSGLRENPTSELKEGAESKEQVKIAHQKVLPSLVVQRAEAPKQHLLQSSVSPTSSSQPSPTSITQDISSPPTPTLPAQSHSDQKVNGASPPVANQQNPSNLKMLSFVPVVKTPVSDGYNWRKYGQKQVKSPKGSRSYYKCTFSNCQVKKIECSDQTGHVIEIVNKGIHSHEPPRKMNFTRENKILSSAVPLSIVREQPSRIPNDSDPSTSSKESLPEPTVNTERKRQCSSGSDGHGDVQMKKERKKGDAVCAGSVVKAGKKPKFVVHAAGDVGISGDGYRWRKYGQKMVKGNSNPRNYYRCTSAGCPVRKHIETAVDNTNAVVITYKGVHDHDMPDGEQKQVTSTKWSVGTEGELTGEAVDLGGEKAMESARTLLSIGFEIKPC</sequence>
<accession>A0A2P5VT42</accession>
<keyword evidence="5" id="KW-0804">Transcription</keyword>
<feature type="compositionally biased region" description="Low complexity" evidence="7">
    <location>
        <begin position="57"/>
        <end position="75"/>
    </location>
</feature>
<dbReference type="SMART" id="SM00774">
    <property type="entry name" value="WRKY"/>
    <property type="match status" value="2"/>
</dbReference>
<evidence type="ECO:0000256" key="5">
    <source>
        <dbReference type="ARBA" id="ARBA00023163"/>
    </source>
</evidence>
<evidence type="ECO:0000256" key="7">
    <source>
        <dbReference type="SAM" id="MobiDB-lite"/>
    </source>
</evidence>
<dbReference type="Pfam" id="PF03106">
    <property type="entry name" value="WRKY"/>
    <property type="match status" value="2"/>
</dbReference>
<dbReference type="InterPro" id="IPR036576">
    <property type="entry name" value="WRKY_dom_sf"/>
</dbReference>
<evidence type="ECO:0000313" key="10">
    <source>
        <dbReference type="Proteomes" id="UP000239757"/>
    </source>
</evidence>
<protein>
    <recommendedName>
        <fullName evidence="8">WRKY domain-containing protein</fullName>
    </recommendedName>
</protein>
<feature type="compositionally biased region" description="Polar residues" evidence="7">
    <location>
        <begin position="85"/>
        <end position="110"/>
    </location>
</feature>
<comment type="subcellular location">
    <subcellularLocation>
        <location evidence="1">Nucleus</location>
    </subcellularLocation>
</comment>
<keyword evidence="4" id="KW-0238">DNA-binding</keyword>
<dbReference type="InterPro" id="IPR003657">
    <property type="entry name" value="WRKY_dom"/>
</dbReference>
<keyword evidence="2" id="KW-0677">Repeat</keyword>
<reference evidence="9 10" key="1">
    <citation type="submission" date="2015-01" db="EMBL/GenBank/DDBJ databases">
        <title>Genome of allotetraploid Gossypium barbadense reveals genomic plasticity and fiber elongation in cotton evolution.</title>
        <authorList>
            <person name="Chen X."/>
            <person name="Liu X."/>
            <person name="Zhao B."/>
            <person name="Zheng H."/>
            <person name="Hu Y."/>
            <person name="Lu G."/>
            <person name="Yang C."/>
            <person name="Chen J."/>
            <person name="Shan C."/>
            <person name="Zhang L."/>
            <person name="Zhou Y."/>
            <person name="Wang L."/>
            <person name="Guo W."/>
            <person name="Bai Y."/>
            <person name="Ruan J."/>
            <person name="Shangguan X."/>
            <person name="Mao Y."/>
            <person name="Jiang J."/>
            <person name="Zhu Y."/>
            <person name="Lei J."/>
            <person name="Kang H."/>
            <person name="Chen S."/>
            <person name="He X."/>
            <person name="Wang R."/>
            <person name="Wang Y."/>
            <person name="Chen J."/>
            <person name="Wang L."/>
            <person name="Yu S."/>
            <person name="Wang B."/>
            <person name="Wei J."/>
            <person name="Song S."/>
            <person name="Lu X."/>
            <person name="Gao Z."/>
            <person name="Gu W."/>
            <person name="Deng X."/>
            <person name="Ma D."/>
            <person name="Wang S."/>
            <person name="Liang W."/>
            <person name="Fang L."/>
            <person name="Cai C."/>
            <person name="Zhu X."/>
            <person name="Zhou B."/>
            <person name="Zhang Y."/>
            <person name="Chen Z."/>
            <person name="Xu S."/>
            <person name="Zhu R."/>
            <person name="Wang S."/>
            <person name="Zhang T."/>
            <person name="Zhao G."/>
        </authorList>
    </citation>
    <scope>NUCLEOTIDE SEQUENCE [LARGE SCALE GENOMIC DNA]</scope>
    <source>
        <strain evidence="10">cv. Xinhai21</strain>
        <tissue evidence="9">Leaf</tissue>
    </source>
</reference>
<evidence type="ECO:0000313" key="9">
    <source>
        <dbReference type="EMBL" id="PPR82016.1"/>
    </source>
</evidence>
<keyword evidence="3" id="KW-0805">Transcription regulation</keyword>
<name>A0A2P5VT42_GOSBA</name>
<dbReference type="PANTHER" id="PTHR31221">
    <property type="entry name" value="WRKY TRANSCRIPTION FACTOR PROTEIN 1-RELATED"/>
    <property type="match status" value="1"/>
</dbReference>
<dbReference type="GO" id="GO:0003700">
    <property type="term" value="F:DNA-binding transcription factor activity"/>
    <property type="evidence" value="ECO:0007669"/>
    <property type="project" value="InterPro"/>
</dbReference>
<evidence type="ECO:0000256" key="4">
    <source>
        <dbReference type="ARBA" id="ARBA00023125"/>
    </source>
</evidence>
<feature type="domain" description="WRKY" evidence="8">
    <location>
        <begin position="125"/>
        <end position="183"/>
    </location>
</feature>
<feature type="region of interest" description="Disordered" evidence="7">
    <location>
        <begin position="54"/>
        <end position="110"/>
    </location>
</feature>
<dbReference type="AlphaFoldDB" id="A0A2P5VT42"/>
<evidence type="ECO:0000256" key="2">
    <source>
        <dbReference type="ARBA" id="ARBA00022737"/>
    </source>
</evidence>
<dbReference type="InterPro" id="IPR044810">
    <property type="entry name" value="WRKY_plant"/>
</dbReference>
<dbReference type="SUPFAM" id="SSF118290">
    <property type="entry name" value="WRKY DNA-binding domain"/>
    <property type="match status" value="2"/>
</dbReference>
<dbReference type="PROSITE" id="PS50811">
    <property type="entry name" value="WRKY"/>
    <property type="match status" value="2"/>
</dbReference>
<organism evidence="9 10">
    <name type="scientific">Gossypium barbadense</name>
    <name type="common">Sea Island cotton</name>
    <name type="synonym">Hibiscus barbadensis</name>
    <dbReference type="NCBI Taxonomy" id="3634"/>
    <lineage>
        <taxon>Eukaryota</taxon>
        <taxon>Viridiplantae</taxon>
        <taxon>Streptophyta</taxon>
        <taxon>Embryophyta</taxon>
        <taxon>Tracheophyta</taxon>
        <taxon>Spermatophyta</taxon>
        <taxon>Magnoliopsida</taxon>
        <taxon>eudicotyledons</taxon>
        <taxon>Gunneridae</taxon>
        <taxon>Pentapetalae</taxon>
        <taxon>rosids</taxon>
        <taxon>malvids</taxon>
        <taxon>Malvales</taxon>
        <taxon>Malvaceae</taxon>
        <taxon>Malvoideae</taxon>
        <taxon>Gossypium</taxon>
    </lineage>
</organism>
<feature type="region of interest" description="Disordered" evidence="7">
    <location>
        <begin position="200"/>
        <end position="257"/>
    </location>
</feature>
<feature type="region of interest" description="Disordered" evidence="7">
    <location>
        <begin position="12"/>
        <end position="31"/>
    </location>
</feature>
<dbReference type="Proteomes" id="UP000239757">
    <property type="component" value="Unassembled WGS sequence"/>
</dbReference>
<dbReference type="Gene3D" id="2.20.25.80">
    <property type="entry name" value="WRKY domain"/>
    <property type="match status" value="2"/>
</dbReference>
<feature type="domain" description="WRKY" evidence="8">
    <location>
        <begin position="280"/>
        <end position="345"/>
    </location>
</feature>
<proteinExistence type="predicted"/>
<feature type="compositionally biased region" description="Basic and acidic residues" evidence="7">
    <location>
        <begin position="21"/>
        <end position="31"/>
    </location>
</feature>
<dbReference type="PANTHER" id="PTHR31221:SF150">
    <property type="entry name" value="WRKY TRANSCRIPTION FACTOR 32-RELATED"/>
    <property type="match status" value="1"/>
</dbReference>